<comment type="similarity">
    <text evidence="7">Belongs to the binding-protein-dependent transport system permease family.</text>
</comment>
<feature type="transmembrane region" description="Helical" evidence="7">
    <location>
        <begin position="73"/>
        <end position="95"/>
    </location>
</feature>
<dbReference type="EMBL" id="CP036280">
    <property type="protein sequence ID" value="QDU71001.1"/>
    <property type="molecule type" value="Genomic_DNA"/>
</dbReference>
<keyword evidence="6 7" id="KW-0472">Membrane</keyword>
<dbReference type="PANTHER" id="PTHR43386:SF1">
    <property type="entry name" value="D,D-DIPEPTIDE TRANSPORT SYSTEM PERMEASE PROTEIN DDPC-RELATED"/>
    <property type="match status" value="1"/>
</dbReference>
<keyword evidence="5 7" id="KW-1133">Transmembrane helix</keyword>
<dbReference type="Proteomes" id="UP000320386">
    <property type="component" value="Chromosome"/>
</dbReference>
<evidence type="ECO:0000313" key="10">
    <source>
        <dbReference type="Proteomes" id="UP000320386"/>
    </source>
</evidence>
<proteinExistence type="inferred from homology"/>
<dbReference type="InterPro" id="IPR050366">
    <property type="entry name" value="BP-dependent_transpt_permease"/>
</dbReference>
<feature type="transmembrane region" description="Helical" evidence="7">
    <location>
        <begin position="328"/>
        <end position="352"/>
    </location>
</feature>
<dbReference type="SUPFAM" id="SSF161098">
    <property type="entry name" value="MetI-like"/>
    <property type="match status" value="1"/>
</dbReference>
<evidence type="ECO:0000259" key="8">
    <source>
        <dbReference type="PROSITE" id="PS50928"/>
    </source>
</evidence>
<dbReference type="GO" id="GO:0005886">
    <property type="term" value="C:plasma membrane"/>
    <property type="evidence" value="ECO:0007669"/>
    <property type="project" value="UniProtKB-SubCell"/>
</dbReference>
<organism evidence="9 10">
    <name type="scientific">Mucisphaera calidilacus</name>
    <dbReference type="NCBI Taxonomy" id="2527982"/>
    <lineage>
        <taxon>Bacteria</taxon>
        <taxon>Pseudomonadati</taxon>
        <taxon>Planctomycetota</taxon>
        <taxon>Phycisphaerae</taxon>
        <taxon>Phycisphaerales</taxon>
        <taxon>Phycisphaeraceae</taxon>
        <taxon>Mucisphaera</taxon>
    </lineage>
</organism>
<keyword evidence="10" id="KW-1185">Reference proteome</keyword>
<feature type="transmembrane region" description="Helical" evidence="7">
    <location>
        <begin position="102"/>
        <end position="120"/>
    </location>
</feature>
<evidence type="ECO:0000256" key="7">
    <source>
        <dbReference type="RuleBase" id="RU363032"/>
    </source>
</evidence>
<evidence type="ECO:0000256" key="5">
    <source>
        <dbReference type="ARBA" id="ARBA00022989"/>
    </source>
</evidence>
<keyword evidence="2 7" id="KW-0813">Transport</keyword>
<evidence type="ECO:0000256" key="3">
    <source>
        <dbReference type="ARBA" id="ARBA00022475"/>
    </source>
</evidence>
<dbReference type="CDD" id="cd06261">
    <property type="entry name" value="TM_PBP2"/>
    <property type="match status" value="1"/>
</dbReference>
<evidence type="ECO:0000256" key="2">
    <source>
        <dbReference type="ARBA" id="ARBA00022448"/>
    </source>
</evidence>
<accession>A0A518BVL5</accession>
<evidence type="ECO:0000313" key="9">
    <source>
        <dbReference type="EMBL" id="QDU71001.1"/>
    </source>
</evidence>
<reference evidence="9 10" key="1">
    <citation type="submission" date="2019-02" db="EMBL/GenBank/DDBJ databases">
        <title>Deep-cultivation of Planctomycetes and their phenomic and genomic characterization uncovers novel biology.</title>
        <authorList>
            <person name="Wiegand S."/>
            <person name="Jogler M."/>
            <person name="Boedeker C."/>
            <person name="Pinto D."/>
            <person name="Vollmers J."/>
            <person name="Rivas-Marin E."/>
            <person name="Kohn T."/>
            <person name="Peeters S.H."/>
            <person name="Heuer A."/>
            <person name="Rast P."/>
            <person name="Oberbeckmann S."/>
            <person name="Bunk B."/>
            <person name="Jeske O."/>
            <person name="Meyerdierks A."/>
            <person name="Storesund J.E."/>
            <person name="Kallscheuer N."/>
            <person name="Luecker S."/>
            <person name="Lage O.M."/>
            <person name="Pohl T."/>
            <person name="Merkel B.J."/>
            <person name="Hornburger P."/>
            <person name="Mueller R.-W."/>
            <person name="Bruemmer F."/>
            <person name="Labrenz M."/>
            <person name="Spormann A.M."/>
            <person name="Op den Camp H."/>
            <person name="Overmann J."/>
            <person name="Amann R."/>
            <person name="Jetten M.S.M."/>
            <person name="Mascher T."/>
            <person name="Medema M.H."/>
            <person name="Devos D.P."/>
            <person name="Kaster A.-K."/>
            <person name="Ovreas L."/>
            <person name="Rohde M."/>
            <person name="Galperin M.Y."/>
            <person name="Jogler C."/>
        </authorList>
    </citation>
    <scope>NUCLEOTIDE SEQUENCE [LARGE SCALE GENOMIC DNA]</scope>
    <source>
        <strain evidence="9 10">Pan265</strain>
    </source>
</reference>
<dbReference type="AlphaFoldDB" id="A0A518BVL5"/>
<dbReference type="OrthoDB" id="9797852at2"/>
<feature type="domain" description="ABC transmembrane type-1" evidence="8">
    <location>
        <begin position="196"/>
        <end position="396"/>
    </location>
</feature>
<dbReference type="Gene3D" id="1.10.3720.10">
    <property type="entry name" value="MetI-like"/>
    <property type="match status" value="1"/>
</dbReference>
<feature type="transmembrane region" description="Helical" evidence="7">
    <location>
        <begin position="198"/>
        <end position="223"/>
    </location>
</feature>
<feature type="transmembrane region" description="Helical" evidence="7">
    <location>
        <begin position="235"/>
        <end position="255"/>
    </location>
</feature>
<feature type="transmembrane region" description="Helical" evidence="7">
    <location>
        <begin position="271"/>
        <end position="290"/>
    </location>
</feature>
<dbReference type="PROSITE" id="PS50928">
    <property type="entry name" value="ABC_TM1"/>
    <property type="match status" value="1"/>
</dbReference>
<dbReference type="RefSeq" id="WP_145445148.1">
    <property type="nucleotide sequence ID" value="NZ_CP036280.1"/>
</dbReference>
<protein>
    <submittedName>
        <fullName evidence="9">Oligopeptide transport system permease protein OppC</fullName>
    </submittedName>
</protein>
<keyword evidence="3" id="KW-1003">Cell membrane</keyword>
<dbReference type="GO" id="GO:0055085">
    <property type="term" value="P:transmembrane transport"/>
    <property type="evidence" value="ECO:0007669"/>
    <property type="project" value="InterPro"/>
</dbReference>
<feature type="transmembrane region" description="Helical" evidence="7">
    <location>
        <begin position="34"/>
        <end position="53"/>
    </location>
</feature>
<gene>
    <name evidence="9" type="primary">oppC_1</name>
    <name evidence="9" type="ORF">Pan265_08460</name>
</gene>
<dbReference type="InterPro" id="IPR035906">
    <property type="entry name" value="MetI-like_sf"/>
</dbReference>
<sequence>MSAIPAEPVPTRPASRGLIAEALSETWRRLGARLGLAWIGLIALLGVFAPLLASSHPLLIHEDGALRSPWIEHLSTTDLTLMSTVTVGVILFFVGGSILWRWVALLGIAVMIATLGSLYLDPPETVVYERYRVAEAEGSVDVILRTPIVYSPNDRLRDRDDRDTAAPWWAPPNTYNHWLGQDRLQQDMASRMIHASRIAIAIGFISTGLAAVIGILLGAPMGYFGKTIDLVGMRLVEIFEFIPQLYLLLIFSAFFPGDQPEILPGIQIHRIYLIMGIIGLTSWTSYARFVRAEFLKLRNQDFVLAARAAGLPLHSILFKHILPNGLTPVIVSASFGVASAILAEATLSFLGLGLIEEPSWGQLLNQAQSSGSFLWWIALFPGGAIFLTVFAYNLIGEALRDAIDPRTVR</sequence>
<dbReference type="Pfam" id="PF00528">
    <property type="entry name" value="BPD_transp_1"/>
    <property type="match status" value="1"/>
</dbReference>
<keyword evidence="4 7" id="KW-0812">Transmembrane</keyword>
<dbReference type="InterPro" id="IPR000515">
    <property type="entry name" value="MetI-like"/>
</dbReference>
<dbReference type="KEGG" id="mcad:Pan265_08460"/>
<comment type="subcellular location">
    <subcellularLocation>
        <location evidence="1 7">Cell membrane</location>
        <topology evidence="1 7">Multi-pass membrane protein</topology>
    </subcellularLocation>
</comment>
<evidence type="ECO:0000256" key="1">
    <source>
        <dbReference type="ARBA" id="ARBA00004651"/>
    </source>
</evidence>
<evidence type="ECO:0000256" key="4">
    <source>
        <dbReference type="ARBA" id="ARBA00022692"/>
    </source>
</evidence>
<name>A0A518BVL5_9BACT</name>
<dbReference type="PANTHER" id="PTHR43386">
    <property type="entry name" value="OLIGOPEPTIDE TRANSPORT SYSTEM PERMEASE PROTEIN APPC"/>
    <property type="match status" value="1"/>
</dbReference>
<feature type="transmembrane region" description="Helical" evidence="7">
    <location>
        <begin position="373"/>
        <end position="395"/>
    </location>
</feature>
<evidence type="ECO:0000256" key="6">
    <source>
        <dbReference type="ARBA" id="ARBA00023136"/>
    </source>
</evidence>